<evidence type="ECO:0000313" key="5">
    <source>
        <dbReference type="Proteomes" id="UP000252519"/>
    </source>
</evidence>
<protein>
    <recommendedName>
        <fullName evidence="2">Histone H2A</fullName>
    </recommendedName>
</protein>
<evidence type="ECO:0000256" key="2">
    <source>
        <dbReference type="RuleBase" id="RU003767"/>
    </source>
</evidence>
<comment type="subcellular location">
    <subcellularLocation>
        <location evidence="2">Nucleus</location>
    </subcellularLocation>
</comment>
<keyword evidence="1" id="KW-1017">Isopeptide bond</keyword>
<comment type="caution">
    <text evidence="4">The sequence shown here is derived from an EMBL/GenBank/DDBJ whole genome shotgun (WGS) entry which is preliminary data.</text>
</comment>
<dbReference type="InterPro" id="IPR002119">
    <property type="entry name" value="Histone_H2A"/>
</dbReference>
<evidence type="ECO:0000259" key="3">
    <source>
        <dbReference type="Pfam" id="PF00125"/>
    </source>
</evidence>
<organism evidence="4 5">
    <name type="scientific">Ancylostoma caninum</name>
    <name type="common">Dog hookworm</name>
    <dbReference type="NCBI Taxonomy" id="29170"/>
    <lineage>
        <taxon>Eukaryota</taxon>
        <taxon>Metazoa</taxon>
        <taxon>Ecdysozoa</taxon>
        <taxon>Nematoda</taxon>
        <taxon>Chromadorea</taxon>
        <taxon>Rhabditida</taxon>
        <taxon>Rhabditina</taxon>
        <taxon>Rhabditomorpha</taxon>
        <taxon>Strongyloidea</taxon>
        <taxon>Ancylostomatidae</taxon>
        <taxon>Ancylostomatinae</taxon>
        <taxon>Ancylostoma</taxon>
    </lineage>
</organism>
<dbReference type="AlphaFoldDB" id="A0A368GVH2"/>
<dbReference type="STRING" id="29170.A0A368GVH2"/>
<dbReference type="InterPro" id="IPR007125">
    <property type="entry name" value="H2A/H2B/H3"/>
</dbReference>
<dbReference type="PRINTS" id="PR00620">
    <property type="entry name" value="HISTONEH2A"/>
</dbReference>
<keyword evidence="2" id="KW-0238">DNA-binding</keyword>
<dbReference type="GO" id="GO:0005634">
    <property type="term" value="C:nucleus"/>
    <property type="evidence" value="ECO:0007669"/>
    <property type="project" value="UniProtKB-SubCell"/>
</dbReference>
<dbReference type="Pfam" id="PF00125">
    <property type="entry name" value="Histone"/>
    <property type="match status" value="1"/>
</dbReference>
<evidence type="ECO:0000256" key="1">
    <source>
        <dbReference type="ARBA" id="ARBA00022499"/>
    </source>
</evidence>
<dbReference type="GO" id="GO:0000786">
    <property type="term" value="C:nucleosome"/>
    <property type="evidence" value="ECO:0007669"/>
    <property type="project" value="UniProtKB-KW"/>
</dbReference>
<comment type="subunit">
    <text evidence="2">The nucleosome is a histone octamer containing two molecules each of H2A, H2B, H3 and H4 assembled in one H3-H4 heterotetramer and two H2A-H2B heterodimers. The octamer wraps approximately 147 bp of DNA.</text>
</comment>
<dbReference type="EMBL" id="JOJR01000047">
    <property type="protein sequence ID" value="RCN48376.1"/>
    <property type="molecule type" value="Genomic_DNA"/>
</dbReference>
<dbReference type="CDD" id="cd00074">
    <property type="entry name" value="HFD_H2A"/>
    <property type="match status" value="1"/>
</dbReference>
<comment type="similarity">
    <text evidence="2">Belongs to the histone H2A family.</text>
</comment>
<sequence length="130" mass="14424">MSDLADVSNLPPYAHFFPPFIPPPTSLRAGLVLPVTTFYKRLKRIRAARRISMKSAVYIAAVLEYLVAEVLELAGNAASQDHGKKRIEPRHLCVAVYADAELRQVVNGAVFSQGGIIPKSFLYEIEEEPE</sequence>
<accession>A0A368GVH2</accession>
<reference evidence="4 5" key="1">
    <citation type="submission" date="2014-10" db="EMBL/GenBank/DDBJ databases">
        <title>Draft genome of the hookworm Ancylostoma caninum.</title>
        <authorList>
            <person name="Mitreva M."/>
        </authorList>
    </citation>
    <scope>NUCLEOTIDE SEQUENCE [LARGE SCALE GENOMIC DNA]</scope>
    <source>
        <strain evidence="4 5">Baltimore</strain>
    </source>
</reference>
<proteinExistence type="inferred from homology"/>
<keyword evidence="2" id="KW-0544">Nucleosome core</keyword>
<feature type="domain" description="Core Histone H2A/H2B/H3" evidence="3">
    <location>
        <begin position="36"/>
        <end position="97"/>
    </location>
</feature>
<dbReference type="SUPFAM" id="SSF47113">
    <property type="entry name" value="Histone-fold"/>
    <property type="match status" value="1"/>
</dbReference>
<dbReference type="OrthoDB" id="5898126at2759"/>
<dbReference type="GO" id="GO:0003677">
    <property type="term" value="F:DNA binding"/>
    <property type="evidence" value="ECO:0007669"/>
    <property type="project" value="UniProtKB-KW"/>
</dbReference>
<gene>
    <name evidence="4" type="ORF">ANCCAN_05524</name>
</gene>
<keyword evidence="2" id="KW-0539">Nucleus</keyword>
<name>A0A368GVH2_ANCCA</name>
<dbReference type="SMART" id="SM00414">
    <property type="entry name" value="H2A"/>
    <property type="match status" value="1"/>
</dbReference>
<keyword evidence="2" id="KW-0158">Chromosome</keyword>
<keyword evidence="5" id="KW-1185">Reference proteome</keyword>
<dbReference type="Proteomes" id="UP000252519">
    <property type="component" value="Unassembled WGS sequence"/>
</dbReference>
<dbReference type="GO" id="GO:0030527">
    <property type="term" value="F:structural constituent of chromatin"/>
    <property type="evidence" value="ECO:0007669"/>
    <property type="project" value="InterPro"/>
</dbReference>
<dbReference type="GO" id="GO:0046982">
    <property type="term" value="F:protein heterodimerization activity"/>
    <property type="evidence" value="ECO:0007669"/>
    <property type="project" value="InterPro"/>
</dbReference>
<dbReference type="PANTHER" id="PTHR23430">
    <property type="entry name" value="HISTONE H2A"/>
    <property type="match status" value="1"/>
</dbReference>
<dbReference type="Gene3D" id="1.10.20.10">
    <property type="entry name" value="Histone, subunit A"/>
    <property type="match status" value="1"/>
</dbReference>
<dbReference type="InterPro" id="IPR009072">
    <property type="entry name" value="Histone-fold"/>
</dbReference>
<evidence type="ECO:0000313" key="4">
    <source>
        <dbReference type="EMBL" id="RCN48376.1"/>
    </source>
</evidence>